<dbReference type="GO" id="GO:0005814">
    <property type="term" value="C:centriole"/>
    <property type="evidence" value="ECO:0007669"/>
    <property type="project" value="UniProtKB-SubCell"/>
</dbReference>
<dbReference type="Proteomes" id="UP000283509">
    <property type="component" value="Unassembled WGS sequence"/>
</dbReference>
<proteinExistence type="inferred from homology"/>
<evidence type="ECO:0000313" key="14">
    <source>
        <dbReference type="Proteomes" id="UP000283509"/>
    </source>
</evidence>
<reference evidence="13 14" key="1">
    <citation type="submission" date="2018-04" db="EMBL/GenBank/DDBJ databases">
        <authorList>
            <person name="Zhang X."/>
            <person name="Yuan J."/>
            <person name="Li F."/>
            <person name="Xiang J."/>
        </authorList>
    </citation>
    <scope>NUCLEOTIDE SEQUENCE [LARGE SCALE GENOMIC DNA]</scope>
    <source>
        <tissue evidence="13">Muscle</tissue>
    </source>
</reference>
<accession>A0A3R7MD60</accession>
<feature type="coiled-coil region" evidence="11">
    <location>
        <begin position="43"/>
        <end position="70"/>
    </location>
</feature>
<evidence type="ECO:0000256" key="10">
    <source>
        <dbReference type="ARBA" id="ARBA00023273"/>
    </source>
</evidence>
<evidence type="ECO:0000256" key="8">
    <source>
        <dbReference type="ARBA" id="ARBA00023069"/>
    </source>
</evidence>
<dbReference type="PANTHER" id="PTHR31539:SF1">
    <property type="entry name" value="CENTROSOMAL PROTEIN OF 19 KDA"/>
    <property type="match status" value="1"/>
</dbReference>
<comment type="caution">
    <text evidence="13">The sequence shown here is derived from an EMBL/GenBank/DDBJ whole genome shotgun (WGS) entry which is preliminary data.</text>
</comment>
<dbReference type="GO" id="GO:0036064">
    <property type="term" value="C:ciliary basal body"/>
    <property type="evidence" value="ECO:0007669"/>
    <property type="project" value="TreeGrafter"/>
</dbReference>
<dbReference type="AlphaFoldDB" id="A0A3R7MD60"/>
<keyword evidence="7" id="KW-0970">Cilium biogenesis/degradation</keyword>
<sequence length="162" mass="19094">MDARIEPQKLGIRAQPPALILIYRSADGRERQRTMPIRFLNKYGTVEKVLKELKERHKEHLEKVPDLRMEKMLRILQESQKGRSIDEAVSNISKDYDLDPNQDLNKLNDEQLNRKKKIMDNTFQKNQLKPGDPGYEYDKQVDFDTAEKVEAGWDSSEEDFWS</sequence>
<dbReference type="PANTHER" id="PTHR31539">
    <property type="entry name" value="CENTROSOMAL PROTEIN OF 19K CEP19"/>
    <property type="match status" value="1"/>
</dbReference>
<feature type="region of interest" description="Disordered" evidence="12">
    <location>
        <begin position="119"/>
        <end position="141"/>
    </location>
</feature>
<dbReference type="Pfam" id="PF14933">
    <property type="entry name" value="CEP19"/>
    <property type="match status" value="1"/>
</dbReference>
<comment type="similarity">
    <text evidence="4">Belongs to the CEP19 family.</text>
</comment>
<evidence type="ECO:0000256" key="11">
    <source>
        <dbReference type="SAM" id="Coils"/>
    </source>
</evidence>
<reference evidence="13 14" key="2">
    <citation type="submission" date="2019-01" db="EMBL/GenBank/DDBJ databases">
        <title>The decoding of complex shrimp genome reveals the adaptation for benthos swimmer, frequently molting mechanism and breeding impact on genome.</title>
        <authorList>
            <person name="Sun Y."/>
            <person name="Gao Y."/>
            <person name="Yu Y."/>
        </authorList>
    </citation>
    <scope>NUCLEOTIDE SEQUENCE [LARGE SCALE GENOMIC DNA]</scope>
    <source>
        <tissue evidence="13">Muscle</tissue>
    </source>
</reference>
<evidence type="ECO:0000256" key="12">
    <source>
        <dbReference type="SAM" id="MobiDB-lite"/>
    </source>
</evidence>
<evidence type="ECO:0000256" key="7">
    <source>
        <dbReference type="ARBA" id="ARBA00022794"/>
    </source>
</evidence>
<keyword evidence="8" id="KW-0969">Cilium</keyword>
<organism evidence="13 14">
    <name type="scientific">Penaeus vannamei</name>
    <name type="common">Whiteleg shrimp</name>
    <name type="synonym">Litopenaeus vannamei</name>
    <dbReference type="NCBI Taxonomy" id="6689"/>
    <lineage>
        <taxon>Eukaryota</taxon>
        <taxon>Metazoa</taxon>
        <taxon>Ecdysozoa</taxon>
        <taxon>Arthropoda</taxon>
        <taxon>Crustacea</taxon>
        <taxon>Multicrustacea</taxon>
        <taxon>Malacostraca</taxon>
        <taxon>Eumalacostraca</taxon>
        <taxon>Eucarida</taxon>
        <taxon>Decapoda</taxon>
        <taxon>Dendrobranchiata</taxon>
        <taxon>Penaeoidea</taxon>
        <taxon>Penaeidae</taxon>
        <taxon>Penaeus</taxon>
    </lineage>
</organism>
<dbReference type="EMBL" id="QCYY01001345">
    <property type="protein sequence ID" value="ROT78694.1"/>
    <property type="molecule type" value="Genomic_DNA"/>
</dbReference>
<evidence type="ECO:0000256" key="5">
    <source>
        <dbReference type="ARBA" id="ARBA00022015"/>
    </source>
</evidence>
<evidence type="ECO:0000313" key="13">
    <source>
        <dbReference type="EMBL" id="ROT78694.1"/>
    </source>
</evidence>
<dbReference type="GO" id="GO:0097712">
    <property type="term" value="P:vesicle targeting, trans-Golgi to periciliary membrane compartment"/>
    <property type="evidence" value="ECO:0007669"/>
    <property type="project" value="TreeGrafter"/>
</dbReference>
<dbReference type="OrthoDB" id="2163581at2759"/>
<keyword evidence="10" id="KW-0966">Cell projection</keyword>
<gene>
    <name evidence="13" type="ORF">C7M84_002568</name>
</gene>
<name>A0A3R7MD60_PENVA</name>
<evidence type="ECO:0000256" key="9">
    <source>
        <dbReference type="ARBA" id="ARBA00023212"/>
    </source>
</evidence>
<evidence type="ECO:0000256" key="6">
    <source>
        <dbReference type="ARBA" id="ARBA00022490"/>
    </source>
</evidence>
<keyword evidence="14" id="KW-1185">Reference proteome</keyword>
<dbReference type="InterPro" id="IPR029412">
    <property type="entry name" value="CEP19"/>
</dbReference>
<keyword evidence="9" id="KW-0206">Cytoskeleton</keyword>
<evidence type="ECO:0000256" key="3">
    <source>
        <dbReference type="ARBA" id="ARBA00004186"/>
    </source>
</evidence>
<protein>
    <recommendedName>
        <fullName evidence="5">Centrosomal protein of 19 kDa</fullName>
    </recommendedName>
</protein>
<evidence type="ECO:0000256" key="4">
    <source>
        <dbReference type="ARBA" id="ARBA00009371"/>
    </source>
</evidence>
<dbReference type="STRING" id="6689.A0A3R7MD60"/>
<keyword evidence="6" id="KW-0963">Cytoplasm</keyword>
<evidence type="ECO:0000256" key="2">
    <source>
        <dbReference type="ARBA" id="ARBA00004120"/>
    </source>
</evidence>
<comment type="subcellular location">
    <subcellularLocation>
        <location evidence="2">Cytoplasm</location>
        <location evidence="2">Cytoskeleton</location>
        <location evidence="2">Cilium basal body</location>
    </subcellularLocation>
    <subcellularLocation>
        <location evidence="1">Cytoplasm</location>
        <location evidence="1">Cytoskeleton</location>
        <location evidence="1">Microtubule organizing center</location>
        <location evidence="1">Centrosome</location>
        <location evidence="1">Centriole</location>
    </subcellularLocation>
    <subcellularLocation>
        <location evidence="3">Cytoplasm</location>
        <location evidence="3">Cytoskeleton</location>
        <location evidence="3">Spindle</location>
    </subcellularLocation>
</comment>
<dbReference type="GO" id="GO:0034454">
    <property type="term" value="P:microtubule anchoring at centrosome"/>
    <property type="evidence" value="ECO:0007669"/>
    <property type="project" value="TreeGrafter"/>
</dbReference>
<keyword evidence="11" id="KW-0175">Coiled coil</keyword>
<evidence type="ECO:0000256" key="1">
    <source>
        <dbReference type="ARBA" id="ARBA00004114"/>
    </source>
</evidence>
<dbReference type="GO" id="GO:0000922">
    <property type="term" value="C:spindle pole"/>
    <property type="evidence" value="ECO:0007669"/>
    <property type="project" value="TreeGrafter"/>
</dbReference>